<organism evidence="2 3">
    <name type="scientific">Rotaria sordida</name>
    <dbReference type="NCBI Taxonomy" id="392033"/>
    <lineage>
        <taxon>Eukaryota</taxon>
        <taxon>Metazoa</taxon>
        <taxon>Spiralia</taxon>
        <taxon>Gnathifera</taxon>
        <taxon>Rotifera</taxon>
        <taxon>Eurotatoria</taxon>
        <taxon>Bdelloidea</taxon>
        <taxon>Philodinida</taxon>
        <taxon>Philodinidae</taxon>
        <taxon>Rotaria</taxon>
    </lineage>
</organism>
<dbReference type="Proteomes" id="UP000663889">
    <property type="component" value="Unassembled WGS sequence"/>
</dbReference>
<evidence type="ECO:0000313" key="2">
    <source>
        <dbReference type="EMBL" id="CAF3862663.1"/>
    </source>
</evidence>
<reference evidence="2" key="1">
    <citation type="submission" date="2021-02" db="EMBL/GenBank/DDBJ databases">
        <authorList>
            <person name="Nowell W R."/>
        </authorList>
    </citation>
    <scope>NUCLEOTIDE SEQUENCE</scope>
</reference>
<gene>
    <name evidence="2" type="ORF">FNK824_LOCUS18559</name>
    <name evidence="1" type="ORF">SEV965_LOCUS30176</name>
</gene>
<comment type="caution">
    <text evidence="2">The sequence shown here is derived from an EMBL/GenBank/DDBJ whole genome shotgun (WGS) entry which is preliminary data.</text>
</comment>
<feature type="non-terminal residue" evidence="2">
    <location>
        <position position="1"/>
    </location>
</feature>
<evidence type="ECO:0000313" key="1">
    <source>
        <dbReference type="EMBL" id="CAF1376499.1"/>
    </source>
</evidence>
<proteinExistence type="predicted"/>
<name>A0A819F6D6_9BILA</name>
<dbReference type="EMBL" id="CAJNOU010003202">
    <property type="protein sequence ID" value="CAF1376499.1"/>
    <property type="molecule type" value="Genomic_DNA"/>
</dbReference>
<dbReference type="EMBL" id="CAJOBE010003120">
    <property type="protein sequence ID" value="CAF3862663.1"/>
    <property type="molecule type" value="Genomic_DNA"/>
</dbReference>
<dbReference type="AlphaFoldDB" id="A0A819F6D6"/>
<dbReference type="Proteomes" id="UP000663874">
    <property type="component" value="Unassembled WGS sequence"/>
</dbReference>
<accession>A0A819F6D6</accession>
<evidence type="ECO:0000313" key="3">
    <source>
        <dbReference type="Proteomes" id="UP000663874"/>
    </source>
</evidence>
<sequence>IHVFAGQQTIVMNNGKLLYNLDIVGEDYVLSNEITEQCLFIDIKRLIIDSTDKRNSSEIFFFYIYL</sequence>
<protein>
    <submittedName>
        <fullName evidence="2">Uncharacterized protein</fullName>
    </submittedName>
</protein>